<keyword evidence="2" id="KW-1185">Reference proteome</keyword>
<organism evidence="1 2">
    <name type="scientific">Taxus chinensis</name>
    <name type="common">Chinese yew</name>
    <name type="synonym">Taxus wallichiana var. chinensis</name>
    <dbReference type="NCBI Taxonomy" id="29808"/>
    <lineage>
        <taxon>Eukaryota</taxon>
        <taxon>Viridiplantae</taxon>
        <taxon>Streptophyta</taxon>
        <taxon>Embryophyta</taxon>
        <taxon>Tracheophyta</taxon>
        <taxon>Spermatophyta</taxon>
        <taxon>Pinopsida</taxon>
        <taxon>Pinidae</taxon>
        <taxon>Conifers II</taxon>
        <taxon>Cupressales</taxon>
        <taxon>Taxaceae</taxon>
        <taxon>Taxus</taxon>
    </lineage>
</organism>
<protein>
    <submittedName>
        <fullName evidence="1">Uncharacterized protein</fullName>
    </submittedName>
</protein>
<proteinExistence type="predicted"/>
<reference evidence="1 2" key="1">
    <citation type="journal article" date="2021" name="Nat. Plants">
        <title>The Taxus genome provides insights into paclitaxel biosynthesis.</title>
        <authorList>
            <person name="Xiong X."/>
            <person name="Gou J."/>
            <person name="Liao Q."/>
            <person name="Li Y."/>
            <person name="Zhou Q."/>
            <person name="Bi G."/>
            <person name="Li C."/>
            <person name="Du R."/>
            <person name="Wang X."/>
            <person name="Sun T."/>
            <person name="Guo L."/>
            <person name="Liang H."/>
            <person name="Lu P."/>
            <person name="Wu Y."/>
            <person name="Zhang Z."/>
            <person name="Ro D.K."/>
            <person name="Shang Y."/>
            <person name="Huang S."/>
            <person name="Yan J."/>
        </authorList>
    </citation>
    <scope>NUCLEOTIDE SEQUENCE [LARGE SCALE GENOMIC DNA]</scope>
    <source>
        <strain evidence="1">Ta-2019</strain>
    </source>
</reference>
<feature type="non-terminal residue" evidence="1">
    <location>
        <position position="1"/>
    </location>
</feature>
<dbReference type="EMBL" id="JAHRHJ020000007">
    <property type="protein sequence ID" value="KAH9309052.1"/>
    <property type="molecule type" value="Genomic_DNA"/>
</dbReference>
<feature type="non-terminal residue" evidence="1">
    <location>
        <position position="73"/>
    </location>
</feature>
<dbReference type="Proteomes" id="UP000824469">
    <property type="component" value="Unassembled WGS sequence"/>
</dbReference>
<name>A0AA38L4T8_TAXCH</name>
<dbReference type="AlphaFoldDB" id="A0AA38L4T8"/>
<evidence type="ECO:0000313" key="1">
    <source>
        <dbReference type="EMBL" id="KAH9309052.1"/>
    </source>
</evidence>
<accession>A0AA38L4T8</accession>
<gene>
    <name evidence="1" type="ORF">KI387_036963</name>
</gene>
<comment type="caution">
    <text evidence="1">The sequence shown here is derived from an EMBL/GenBank/DDBJ whole genome shotgun (WGS) entry which is preliminary data.</text>
</comment>
<evidence type="ECO:0000313" key="2">
    <source>
        <dbReference type="Proteomes" id="UP000824469"/>
    </source>
</evidence>
<sequence length="73" mass="7485">VIDIGGGCVAMGIYETKGMDKVMFWVVDEGIVDATGALDVANMAVIAGIGSSCEMTGGKVDVGSTEQEEVDIE</sequence>